<dbReference type="Gene3D" id="2.40.50.100">
    <property type="match status" value="1"/>
</dbReference>
<dbReference type="SUPFAM" id="SSF111369">
    <property type="entry name" value="HlyD-like secretion proteins"/>
    <property type="match status" value="1"/>
</dbReference>
<dbReference type="Pfam" id="PF25917">
    <property type="entry name" value="BSH_RND"/>
    <property type="match status" value="1"/>
</dbReference>
<organism evidence="4 5">
    <name type="scientific">Bacteroides intestinalis DSM 17393</name>
    <dbReference type="NCBI Taxonomy" id="471870"/>
    <lineage>
        <taxon>Bacteria</taxon>
        <taxon>Pseudomonadati</taxon>
        <taxon>Bacteroidota</taxon>
        <taxon>Bacteroidia</taxon>
        <taxon>Bacteroidales</taxon>
        <taxon>Bacteroidaceae</taxon>
        <taxon>Bacteroides</taxon>
    </lineage>
</organism>
<evidence type="ECO:0000256" key="1">
    <source>
        <dbReference type="ARBA" id="ARBA00009477"/>
    </source>
</evidence>
<dbReference type="InterPro" id="IPR006143">
    <property type="entry name" value="RND_pump_MFP"/>
</dbReference>
<comment type="similarity">
    <text evidence="1">Belongs to the membrane fusion protein (MFP) (TC 8.A.1) family.</text>
</comment>
<proteinExistence type="inferred from homology"/>
<dbReference type="Gene3D" id="2.40.420.20">
    <property type="match status" value="1"/>
</dbReference>
<dbReference type="PANTHER" id="PTHR30469">
    <property type="entry name" value="MULTIDRUG RESISTANCE PROTEIN MDTA"/>
    <property type="match status" value="1"/>
</dbReference>
<comment type="caution">
    <text evidence="4">The sequence shown here is derived from an EMBL/GenBank/DDBJ whole genome shotgun (WGS) entry which is preliminary data.</text>
</comment>
<dbReference type="NCBIfam" id="TIGR01730">
    <property type="entry name" value="RND_mfp"/>
    <property type="match status" value="1"/>
</dbReference>
<feature type="domain" description="Multidrug resistance protein MdtA-like barrel-sandwich hybrid" evidence="2">
    <location>
        <begin position="69"/>
        <end position="189"/>
    </location>
</feature>
<evidence type="ECO:0000313" key="5">
    <source>
        <dbReference type="Proteomes" id="UP000004596"/>
    </source>
</evidence>
<dbReference type="InterPro" id="IPR058637">
    <property type="entry name" value="YknX-like_C"/>
</dbReference>
<dbReference type="Proteomes" id="UP000004596">
    <property type="component" value="Unassembled WGS sequence"/>
</dbReference>
<dbReference type="EMBL" id="ABJL02000008">
    <property type="protein sequence ID" value="EDV04021.1"/>
    <property type="molecule type" value="Genomic_DNA"/>
</dbReference>
<dbReference type="AlphaFoldDB" id="B3CI62"/>
<feature type="domain" description="YknX-like C-terminal permuted SH3-like" evidence="3">
    <location>
        <begin position="290"/>
        <end position="360"/>
    </location>
</feature>
<dbReference type="STRING" id="471870.BACINT_03148"/>
<evidence type="ECO:0000313" key="4">
    <source>
        <dbReference type="EMBL" id="EDV04021.1"/>
    </source>
</evidence>
<dbReference type="Pfam" id="PF25989">
    <property type="entry name" value="YknX_C"/>
    <property type="match status" value="1"/>
</dbReference>
<evidence type="ECO:0000259" key="2">
    <source>
        <dbReference type="Pfam" id="PF25917"/>
    </source>
</evidence>
<name>B3CI62_9BACE</name>
<dbReference type="GO" id="GO:0015562">
    <property type="term" value="F:efflux transmembrane transporter activity"/>
    <property type="evidence" value="ECO:0007669"/>
    <property type="project" value="TreeGrafter"/>
</dbReference>
<evidence type="ECO:0000259" key="3">
    <source>
        <dbReference type="Pfam" id="PF25989"/>
    </source>
</evidence>
<dbReference type="eggNOG" id="COG0845">
    <property type="taxonomic scope" value="Bacteria"/>
</dbReference>
<dbReference type="Gene3D" id="2.40.30.170">
    <property type="match status" value="1"/>
</dbReference>
<reference evidence="4 5" key="2">
    <citation type="submission" date="2008-04" db="EMBL/GenBank/DDBJ databases">
        <authorList>
            <person name="Fulton L."/>
            <person name="Clifton S."/>
            <person name="Fulton B."/>
            <person name="Xu J."/>
            <person name="Minx P."/>
            <person name="Pepin K.H."/>
            <person name="Johnson M."/>
            <person name="Thiruvilangam P."/>
            <person name="Bhonagiri V."/>
            <person name="Nash W.E."/>
            <person name="Mardis E.R."/>
            <person name="Wilson R.K."/>
        </authorList>
    </citation>
    <scope>NUCLEOTIDE SEQUENCE [LARGE SCALE GENOMIC DNA]</scope>
    <source>
        <strain evidence="4 5">DSM 17393</strain>
    </source>
</reference>
<dbReference type="Gene3D" id="1.10.287.470">
    <property type="entry name" value="Helix hairpin bin"/>
    <property type="match status" value="1"/>
</dbReference>
<gene>
    <name evidence="4" type="ORF">BACINT_03148</name>
</gene>
<dbReference type="PANTHER" id="PTHR30469:SF20">
    <property type="entry name" value="EFFLUX RND TRANSPORTER PERIPLASMIC ADAPTOR SUBUNIT"/>
    <property type="match status" value="1"/>
</dbReference>
<accession>B3CI62</accession>
<sequence length="362" mass="40226">MFLYLNEQLYISMKRIYLFTIGVMLLVTSCGHKKEGDATLIRPVKTASASSQSVIRKDFSGIVEAVEYVKLAFRVSGQVINLPVVEGQRVKKGQLIAAIDPRDISLQYAADKAAYETAAAQVERNKRLLGRQAISVQEYEISVANYQKAKSAYELSSNNMRDTKLTAPFDGSIEKRLVENYQRVNSGEGIVQLVNTQKLRIKFTVPDDYLYLLRAKDVTFKVVFDTYPDMVFNAQLEEYLDISTAGTGIPVTITIEDPAFNRSLYDVKPGFTCKIKLASDVAPFLEEKLVNIPLSAIFGESENQKTYVWVVKDNKVSKREVTVYSPTGEANALISAGIQPGETIVIAGVHQLVDGQTVKVIN</sequence>
<reference evidence="4 5" key="1">
    <citation type="submission" date="2008-04" db="EMBL/GenBank/DDBJ databases">
        <title>Draft genome sequence of Bacteroides intestinalis (DSM 17393).</title>
        <authorList>
            <person name="Sudarsanam P."/>
            <person name="Ley R."/>
            <person name="Guruge J."/>
            <person name="Turnbaugh P.J."/>
            <person name="Mahowald M."/>
            <person name="Liep D."/>
            <person name="Gordon J."/>
        </authorList>
    </citation>
    <scope>NUCLEOTIDE SEQUENCE [LARGE SCALE GENOMIC DNA]</scope>
    <source>
        <strain evidence="4 5">DSM 17393</strain>
    </source>
</reference>
<dbReference type="InterPro" id="IPR058625">
    <property type="entry name" value="MdtA-like_BSH"/>
</dbReference>
<dbReference type="GO" id="GO:1990281">
    <property type="term" value="C:efflux pump complex"/>
    <property type="evidence" value="ECO:0007669"/>
    <property type="project" value="TreeGrafter"/>
</dbReference>
<protein>
    <submittedName>
        <fullName evidence="4">Efflux transporter, RND family, MFP subunit</fullName>
    </submittedName>
</protein>